<name>A0A1E5NY33_9ACTN</name>
<dbReference type="InterPro" id="IPR012310">
    <property type="entry name" value="DNA_ligase_ATP-dep_cent"/>
</dbReference>
<organism evidence="3 4">
    <name type="scientific">Streptomyces agglomeratus</name>
    <dbReference type="NCBI Taxonomy" id="285458"/>
    <lineage>
        <taxon>Bacteria</taxon>
        <taxon>Bacillati</taxon>
        <taxon>Actinomycetota</taxon>
        <taxon>Actinomycetes</taxon>
        <taxon>Kitasatosporales</taxon>
        <taxon>Streptomycetaceae</taxon>
        <taxon>Streptomyces</taxon>
    </lineage>
</organism>
<gene>
    <name evidence="3" type="ORF">AS594_36890</name>
</gene>
<dbReference type="OrthoDB" id="9770771at2"/>
<evidence type="ECO:0000313" key="3">
    <source>
        <dbReference type="EMBL" id="OEJ21216.1"/>
    </source>
</evidence>
<dbReference type="InterPro" id="IPR016059">
    <property type="entry name" value="DNA_ligase_ATP-dep_CS"/>
</dbReference>
<dbReference type="GO" id="GO:0005524">
    <property type="term" value="F:ATP binding"/>
    <property type="evidence" value="ECO:0007669"/>
    <property type="project" value="InterPro"/>
</dbReference>
<dbReference type="Proteomes" id="UP000095759">
    <property type="component" value="Unassembled WGS sequence"/>
</dbReference>
<dbReference type="AlphaFoldDB" id="A0A1E5NY33"/>
<evidence type="ECO:0000256" key="1">
    <source>
        <dbReference type="SAM" id="MobiDB-lite"/>
    </source>
</evidence>
<sequence>MWTLPDPMLAAPVSDPGLPPGWAAELKWDGWRAMLSVDAGRVVLRSRNGADLAPSFPEVCAATLQLPDATALDGELVAWESGRTAFERLQGRLQRRGAGAGRLAEQWPAHLRPSRA</sequence>
<dbReference type="Gene3D" id="3.30.470.30">
    <property type="entry name" value="DNA ligase/mRNA capping enzyme"/>
    <property type="match status" value="1"/>
</dbReference>
<dbReference type="EMBL" id="MEHJ01000002">
    <property type="protein sequence ID" value="OEJ21216.1"/>
    <property type="molecule type" value="Genomic_DNA"/>
</dbReference>
<protein>
    <recommendedName>
        <fullName evidence="2">ATP-dependent DNA ligase family profile domain-containing protein</fullName>
    </recommendedName>
</protein>
<dbReference type="Gene3D" id="3.30.1490.70">
    <property type="match status" value="1"/>
</dbReference>
<accession>A0A1E5NY33</accession>
<dbReference type="SUPFAM" id="SSF56091">
    <property type="entry name" value="DNA ligase/mRNA capping enzyme, catalytic domain"/>
    <property type="match status" value="1"/>
</dbReference>
<dbReference type="Pfam" id="PF01068">
    <property type="entry name" value="DNA_ligase_A_M"/>
    <property type="match status" value="1"/>
</dbReference>
<dbReference type="GO" id="GO:0003910">
    <property type="term" value="F:DNA ligase (ATP) activity"/>
    <property type="evidence" value="ECO:0007669"/>
    <property type="project" value="InterPro"/>
</dbReference>
<keyword evidence="4" id="KW-1185">Reference proteome</keyword>
<reference evidence="3 4" key="1">
    <citation type="submission" date="2016-08" db="EMBL/GenBank/DDBJ databases">
        <title>Complete genome sequence of Streptomyces agglomeratus strain 6-3-2, a novel anti-MRSA actinomycete isolated from Wuli of Tebit, China.</title>
        <authorList>
            <person name="Chen X."/>
        </authorList>
    </citation>
    <scope>NUCLEOTIDE SEQUENCE [LARGE SCALE GENOMIC DNA]</scope>
    <source>
        <strain evidence="3 4">6-3-2</strain>
    </source>
</reference>
<feature type="domain" description="ATP-dependent DNA ligase family profile" evidence="2">
    <location>
        <begin position="7"/>
        <end position="93"/>
    </location>
</feature>
<feature type="region of interest" description="Disordered" evidence="1">
    <location>
        <begin position="97"/>
        <end position="116"/>
    </location>
</feature>
<evidence type="ECO:0000313" key="4">
    <source>
        <dbReference type="Proteomes" id="UP000095759"/>
    </source>
</evidence>
<dbReference type="GO" id="GO:0006281">
    <property type="term" value="P:DNA repair"/>
    <property type="evidence" value="ECO:0007669"/>
    <property type="project" value="InterPro"/>
</dbReference>
<dbReference type="RefSeq" id="WP_069931735.1">
    <property type="nucleotide sequence ID" value="NZ_MEHI01000008.1"/>
</dbReference>
<proteinExistence type="predicted"/>
<comment type="caution">
    <text evidence="3">The sequence shown here is derived from an EMBL/GenBank/DDBJ whole genome shotgun (WGS) entry which is preliminary data.</text>
</comment>
<dbReference type="PROSITE" id="PS00697">
    <property type="entry name" value="DNA_LIGASE_A1"/>
    <property type="match status" value="1"/>
</dbReference>
<evidence type="ECO:0000259" key="2">
    <source>
        <dbReference type="Pfam" id="PF01068"/>
    </source>
</evidence>
<dbReference type="STRING" id="285458.BGM19_36955"/>
<dbReference type="GO" id="GO:0006310">
    <property type="term" value="P:DNA recombination"/>
    <property type="evidence" value="ECO:0007669"/>
    <property type="project" value="InterPro"/>
</dbReference>